<proteinExistence type="evidence at transcript level"/>
<dbReference type="GO" id="GO:0006906">
    <property type="term" value="P:vesicle fusion"/>
    <property type="evidence" value="ECO:0007669"/>
    <property type="project" value="TreeGrafter"/>
</dbReference>
<feature type="coiled-coil region" evidence="11">
    <location>
        <begin position="6"/>
        <end position="33"/>
    </location>
</feature>
<keyword evidence="5 12" id="KW-0812">Transmembrane</keyword>
<evidence type="ECO:0000256" key="12">
    <source>
        <dbReference type="SAM" id="Phobius"/>
    </source>
</evidence>
<organism evidence="13">
    <name type="scientific">Lepeophtheirus salmonis</name>
    <name type="common">Salmon louse</name>
    <name type="synonym">Caligus salmonis</name>
    <dbReference type="NCBI Taxonomy" id="72036"/>
    <lineage>
        <taxon>Eukaryota</taxon>
        <taxon>Metazoa</taxon>
        <taxon>Ecdysozoa</taxon>
        <taxon>Arthropoda</taxon>
        <taxon>Crustacea</taxon>
        <taxon>Multicrustacea</taxon>
        <taxon>Hexanauplia</taxon>
        <taxon>Copepoda</taxon>
        <taxon>Siphonostomatoida</taxon>
        <taxon>Caligidae</taxon>
        <taxon>Lepeophtheirus</taxon>
    </lineage>
</organism>
<keyword evidence="7 12" id="KW-1133">Transmembrane helix</keyword>
<evidence type="ECO:0000256" key="1">
    <source>
        <dbReference type="ARBA" id="ARBA00004409"/>
    </source>
</evidence>
<reference evidence="13" key="1">
    <citation type="submission" date="2009-06" db="EMBL/GenBank/DDBJ databases">
        <title>Lepeophtheirus salmonis ESTs and full-length cDNAs.</title>
        <authorList>
            <person name="Yasuike M."/>
            <person name="von Schalburg K."/>
            <person name="Cooper G."/>
            <person name="Leong J."/>
            <person name="Jones S.R.M."/>
            <person name="Koop B.F."/>
        </authorList>
    </citation>
    <scope>NUCLEOTIDE SEQUENCE</scope>
    <source>
        <strain evidence="13">Pacific form</strain>
        <tissue evidence="13">Whole</tissue>
    </source>
</reference>
<dbReference type="InterPro" id="IPR023601">
    <property type="entry name" value="Golgi_SNAP_su1"/>
</dbReference>
<reference evidence="14" key="2">
    <citation type="submission" date="2014-05" db="EMBL/GenBank/DDBJ databases">
        <authorList>
            <person name="Chronopoulou M."/>
        </authorList>
    </citation>
    <scope>NUCLEOTIDE SEQUENCE</scope>
    <source>
        <tissue evidence="14">Whole organism</tissue>
    </source>
</reference>
<dbReference type="GO" id="GO:0015031">
    <property type="term" value="P:protein transport"/>
    <property type="evidence" value="ECO:0007669"/>
    <property type="project" value="UniProtKB-KW"/>
</dbReference>
<dbReference type="GO" id="GO:0005801">
    <property type="term" value="C:cis-Golgi network"/>
    <property type="evidence" value="ECO:0007669"/>
    <property type="project" value="InterPro"/>
</dbReference>
<evidence type="ECO:0000313" key="14">
    <source>
        <dbReference type="EMBL" id="CDW45231.1"/>
    </source>
</evidence>
<dbReference type="OrthoDB" id="422156at2759"/>
<comment type="function">
    <text evidence="10">Involved in transport from the ER to the Golgi apparatus as well as in intra-Golgi transport. It belongs to a super-family of proteins called t-SNAREs or soluble NSF (N-ethylmaleimide-sensitive factor) attachment protein receptor.</text>
</comment>
<dbReference type="GO" id="GO:0005484">
    <property type="term" value="F:SNAP receptor activity"/>
    <property type="evidence" value="ECO:0007669"/>
    <property type="project" value="TreeGrafter"/>
</dbReference>
<comment type="subunit">
    <text evidence="10">Component of several multiprotein Golgi SNARE complexes.</text>
</comment>
<dbReference type="PANTHER" id="PTHR21094:SF2">
    <property type="entry name" value="GOLGI SNAP RECEPTOR COMPLEX MEMBER 1"/>
    <property type="match status" value="1"/>
</dbReference>
<keyword evidence="11" id="KW-0175">Coiled coil</keyword>
<dbReference type="EMBL" id="HACA01027870">
    <property type="protein sequence ID" value="CDW45231.1"/>
    <property type="molecule type" value="Transcribed_RNA"/>
</dbReference>
<evidence type="ECO:0000256" key="4">
    <source>
        <dbReference type="ARBA" id="ARBA00022448"/>
    </source>
</evidence>
<gene>
    <name evidence="13" type="primary">GOSR1</name>
</gene>
<evidence type="ECO:0000256" key="3">
    <source>
        <dbReference type="ARBA" id="ARBA00015612"/>
    </source>
</evidence>
<keyword evidence="10" id="KW-0931">ER-Golgi transport</keyword>
<dbReference type="GO" id="GO:0006888">
    <property type="term" value="P:endoplasmic reticulum to Golgi vesicle-mediated transport"/>
    <property type="evidence" value="ECO:0007669"/>
    <property type="project" value="InterPro"/>
</dbReference>
<dbReference type="GO" id="GO:0048219">
    <property type="term" value="P:inter-Golgi cisterna vesicle-mediated transport"/>
    <property type="evidence" value="ECO:0007669"/>
    <property type="project" value="TreeGrafter"/>
</dbReference>
<comment type="similarity">
    <text evidence="2 10">Belongs to the GOSR1 family.</text>
</comment>
<dbReference type="GO" id="GO:0005797">
    <property type="term" value="C:Golgi medial cisterna"/>
    <property type="evidence" value="ECO:0007669"/>
    <property type="project" value="TreeGrafter"/>
</dbReference>
<protein>
    <recommendedName>
        <fullName evidence="3 10">Golgi SNAP receptor complex member 1</fullName>
    </recommendedName>
</protein>
<evidence type="ECO:0000256" key="10">
    <source>
        <dbReference type="PIRNR" id="PIRNR027109"/>
    </source>
</evidence>
<evidence type="ECO:0000256" key="9">
    <source>
        <dbReference type="ARBA" id="ARBA00023136"/>
    </source>
</evidence>
<accession>C1BSW9</accession>
<dbReference type="GO" id="GO:0031201">
    <property type="term" value="C:SNARE complex"/>
    <property type="evidence" value="ECO:0007669"/>
    <property type="project" value="TreeGrafter"/>
</dbReference>
<evidence type="ECO:0000256" key="8">
    <source>
        <dbReference type="ARBA" id="ARBA00023034"/>
    </source>
</evidence>
<keyword evidence="8 10" id="KW-0333">Golgi apparatus</keyword>
<evidence type="ECO:0000256" key="2">
    <source>
        <dbReference type="ARBA" id="ARBA00008473"/>
    </source>
</evidence>
<dbReference type="GO" id="GO:0000139">
    <property type="term" value="C:Golgi membrane"/>
    <property type="evidence" value="ECO:0007669"/>
    <property type="project" value="UniProtKB-SubCell"/>
</dbReference>
<evidence type="ECO:0000256" key="6">
    <source>
        <dbReference type="ARBA" id="ARBA00022927"/>
    </source>
</evidence>
<sequence length="234" mass="26974">MSSKGRIGAEVRWEDLRKEARRLENEIDSKLVTLSKTGSEFGAESYYSQDRLLSANEDNSSITNKIQDLESSLDRLSSINDLLSESTSSSGSTGRHILQRHREILSDYQQEFRKTKAHIESIIQRQDLLSSNSSNIYHKPNEEMESLLMENESVRNSERLLDEQINIALDSRETLISQRQAFKAMRKKLNDISNRFPVINNLVHKINLRKKKDAVILGSVIGFCLLFFLWYMFG</sequence>
<dbReference type="EMBL" id="BT077698">
    <property type="protein sequence ID" value="ACO12122.1"/>
    <property type="molecule type" value="mRNA"/>
</dbReference>
<feature type="transmembrane region" description="Helical" evidence="12">
    <location>
        <begin position="214"/>
        <end position="233"/>
    </location>
</feature>
<comment type="subcellular location">
    <subcellularLocation>
        <location evidence="1">Golgi apparatus membrane</location>
        <topology evidence="1">Single-pass type IV membrane protein</topology>
    </subcellularLocation>
</comment>
<name>C1BSW9_LEPSM</name>
<dbReference type="PANTHER" id="PTHR21094">
    <property type="entry name" value="GOS-28 SNARE- RELATED"/>
    <property type="match status" value="1"/>
</dbReference>
<keyword evidence="4 10" id="KW-0813">Transport</keyword>
<keyword evidence="13" id="KW-0675">Receptor</keyword>
<dbReference type="Pfam" id="PF12352">
    <property type="entry name" value="V-SNARE_C"/>
    <property type="match status" value="1"/>
</dbReference>
<dbReference type="AlphaFoldDB" id="C1BSW9"/>
<dbReference type="OMA" id="EILRDYC"/>
<evidence type="ECO:0000256" key="11">
    <source>
        <dbReference type="SAM" id="Coils"/>
    </source>
</evidence>
<evidence type="ECO:0000313" key="13">
    <source>
        <dbReference type="EMBL" id="ACO12122.1"/>
    </source>
</evidence>
<evidence type="ECO:0000256" key="5">
    <source>
        <dbReference type="ARBA" id="ARBA00022692"/>
    </source>
</evidence>
<keyword evidence="6 10" id="KW-0653">Protein transport</keyword>
<keyword evidence="9 10" id="KW-0472">Membrane</keyword>
<dbReference type="PIRSF" id="PIRSF027109">
    <property type="entry name" value="Golgi_SNARE"/>
    <property type="match status" value="1"/>
</dbReference>
<evidence type="ECO:0000256" key="7">
    <source>
        <dbReference type="ARBA" id="ARBA00022989"/>
    </source>
</evidence>